<dbReference type="Gene3D" id="2.40.420.20">
    <property type="match status" value="1"/>
</dbReference>
<dbReference type="InterPro" id="IPR058625">
    <property type="entry name" value="MdtA-like_BSH"/>
</dbReference>
<dbReference type="InterPro" id="IPR058624">
    <property type="entry name" value="MdtA-like_HH"/>
</dbReference>
<feature type="domain" description="Multidrug resistance protein MdtA-like alpha-helical hairpin" evidence="4">
    <location>
        <begin position="96"/>
        <end position="166"/>
    </location>
</feature>
<dbReference type="Gene3D" id="2.40.30.170">
    <property type="match status" value="1"/>
</dbReference>
<gene>
    <name evidence="8" type="ORF">PX52LOC_01890</name>
</gene>
<name>A0A5C1A8X9_9BACT</name>
<dbReference type="Pfam" id="PF25944">
    <property type="entry name" value="Beta-barrel_RND"/>
    <property type="match status" value="1"/>
</dbReference>
<evidence type="ECO:0000259" key="6">
    <source>
        <dbReference type="Pfam" id="PF25944"/>
    </source>
</evidence>
<dbReference type="InterPro" id="IPR006143">
    <property type="entry name" value="RND_pump_MFP"/>
</dbReference>
<dbReference type="InterPro" id="IPR058626">
    <property type="entry name" value="MdtA-like_b-barrel"/>
</dbReference>
<evidence type="ECO:0000259" key="7">
    <source>
        <dbReference type="Pfam" id="PF25967"/>
    </source>
</evidence>
<dbReference type="Pfam" id="PF25876">
    <property type="entry name" value="HH_MFP_RND"/>
    <property type="match status" value="1"/>
</dbReference>
<feature type="compositionally biased region" description="Basic and acidic residues" evidence="3">
    <location>
        <begin position="372"/>
        <end position="383"/>
    </location>
</feature>
<feature type="region of interest" description="Disordered" evidence="3">
    <location>
        <begin position="368"/>
        <end position="410"/>
    </location>
</feature>
<feature type="domain" description="Multidrug resistance protein MdtA-like beta-barrel" evidence="6">
    <location>
        <begin position="227"/>
        <end position="276"/>
    </location>
</feature>
<dbReference type="RefSeq" id="WP_168218886.1">
    <property type="nucleotide sequence ID" value="NZ_CP042425.1"/>
</dbReference>
<dbReference type="GO" id="GO:0022857">
    <property type="term" value="F:transmembrane transporter activity"/>
    <property type="evidence" value="ECO:0007669"/>
    <property type="project" value="InterPro"/>
</dbReference>
<dbReference type="GO" id="GO:0046677">
    <property type="term" value="P:response to antibiotic"/>
    <property type="evidence" value="ECO:0007669"/>
    <property type="project" value="TreeGrafter"/>
</dbReference>
<reference evidence="9" key="1">
    <citation type="submission" date="2019-08" db="EMBL/GenBank/DDBJ databases">
        <title>Limnoglobus roseus gen. nov., sp. nov., a novel freshwater planctomycete with a giant genome from the family Gemmataceae.</title>
        <authorList>
            <person name="Kulichevskaya I.S."/>
            <person name="Naumoff D.G."/>
            <person name="Miroshnikov K."/>
            <person name="Ivanova A."/>
            <person name="Philippov D.A."/>
            <person name="Hakobyan A."/>
            <person name="Rijpstra I.C."/>
            <person name="Sinninghe Damste J.S."/>
            <person name="Liesack W."/>
            <person name="Dedysh S.N."/>
        </authorList>
    </citation>
    <scope>NUCLEOTIDE SEQUENCE [LARGE SCALE GENOMIC DNA]</scope>
    <source>
        <strain evidence="9">PX52</strain>
    </source>
</reference>
<evidence type="ECO:0000313" key="9">
    <source>
        <dbReference type="Proteomes" id="UP000324974"/>
    </source>
</evidence>
<accession>A0A5C1A8X9</accession>
<feature type="domain" description="Multidrug resistance protein MdtA-like barrel-sandwich hybrid" evidence="5">
    <location>
        <begin position="57"/>
        <end position="196"/>
    </location>
</feature>
<organism evidence="8 9">
    <name type="scientific">Limnoglobus roseus</name>
    <dbReference type="NCBI Taxonomy" id="2598579"/>
    <lineage>
        <taxon>Bacteria</taxon>
        <taxon>Pseudomonadati</taxon>
        <taxon>Planctomycetota</taxon>
        <taxon>Planctomycetia</taxon>
        <taxon>Gemmatales</taxon>
        <taxon>Gemmataceae</taxon>
        <taxon>Limnoglobus</taxon>
    </lineage>
</organism>
<dbReference type="Pfam" id="PF25967">
    <property type="entry name" value="RND-MFP_C"/>
    <property type="match status" value="1"/>
</dbReference>
<dbReference type="SUPFAM" id="SSF111369">
    <property type="entry name" value="HlyD-like secretion proteins"/>
    <property type="match status" value="1"/>
</dbReference>
<comment type="subcellular location">
    <subcellularLocation>
        <location evidence="1">Cell envelope</location>
    </subcellularLocation>
</comment>
<evidence type="ECO:0000313" key="8">
    <source>
        <dbReference type="EMBL" id="QEL14985.1"/>
    </source>
</evidence>
<feature type="domain" description="Multidrug resistance protein MdtA-like C-terminal permuted SH3" evidence="7">
    <location>
        <begin position="304"/>
        <end position="363"/>
    </location>
</feature>
<evidence type="ECO:0000256" key="2">
    <source>
        <dbReference type="ARBA" id="ARBA00009477"/>
    </source>
</evidence>
<protein>
    <submittedName>
        <fullName evidence="8">Efflux RND transporter periplasmic adaptor subunit</fullName>
    </submittedName>
</protein>
<dbReference type="InterPro" id="IPR058627">
    <property type="entry name" value="MdtA-like_C"/>
</dbReference>
<evidence type="ECO:0000256" key="1">
    <source>
        <dbReference type="ARBA" id="ARBA00004196"/>
    </source>
</evidence>
<dbReference type="GO" id="GO:0005886">
    <property type="term" value="C:plasma membrane"/>
    <property type="evidence" value="ECO:0007669"/>
    <property type="project" value="TreeGrafter"/>
</dbReference>
<dbReference type="PANTHER" id="PTHR30158">
    <property type="entry name" value="ACRA/E-RELATED COMPONENT OF DRUG EFFLUX TRANSPORTER"/>
    <property type="match status" value="1"/>
</dbReference>
<dbReference type="EMBL" id="CP042425">
    <property type="protein sequence ID" value="QEL14985.1"/>
    <property type="molecule type" value="Genomic_DNA"/>
</dbReference>
<proteinExistence type="inferred from homology"/>
<dbReference type="Pfam" id="PF25917">
    <property type="entry name" value="BSH_RND"/>
    <property type="match status" value="1"/>
</dbReference>
<dbReference type="Gene3D" id="1.10.287.470">
    <property type="entry name" value="Helix hairpin bin"/>
    <property type="match status" value="1"/>
</dbReference>
<dbReference type="NCBIfam" id="TIGR01730">
    <property type="entry name" value="RND_mfp"/>
    <property type="match status" value="1"/>
</dbReference>
<sequence>MWKWVARSCGILVAAGCSQKSGPPPEPPALTVIVAHPLTDRVTVYTDLTGTVDQKDIVDVRPRVSGYVQEVKFDEGKEVEKDQILFVIDPVIYQAQLQQAEGQAKVYEAQLRKAEADLARNEPLAKEKAISKAEFDSFIAARDQASAQLLGARGNIDQAKRNLEWTKVRSPLAGRAGRAYLTPGNLAVADQSVLTTVVSVEPMYAYFDVDEATVRIYQKLIAEKKTESVQTGAKVPVEIQLKGEDGYPHQGYLEFVDNRLNPSTGSLTIRGVFQNPKIPGTESRPLSAGFYCRGRIPLGQPREALLVPPSAVTSDQGRKVVYAVGADNRVVAKPVEPGPLFRGLQIIEKGLTADDRVVIRGMARVQPGVPVDPKEEAIPKPKESPGGQKPAPPSGTQTAGQAPPPAGNNK</sequence>
<dbReference type="AlphaFoldDB" id="A0A5C1A8X9"/>
<evidence type="ECO:0000259" key="4">
    <source>
        <dbReference type="Pfam" id="PF25876"/>
    </source>
</evidence>
<evidence type="ECO:0000259" key="5">
    <source>
        <dbReference type="Pfam" id="PF25917"/>
    </source>
</evidence>
<dbReference type="PANTHER" id="PTHR30158:SF10">
    <property type="entry name" value="CATION EFFLUX PUMP"/>
    <property type="match status" value="1"/>
</dbReference>
<dbReference type="KEGG" id="lrs:PX52LOC_01890"/>
<dbReference type="GO" id="GO:0030313">
    <property type="term" value="C:cell envelope"/>
    <property type="evidence" value="ECO:0007669"/>
    <property type="project" value="UniProtKB-SubCell"/>
</dbReference>
<dbReference type="Gene3D" id="2.40.50.100">
    <property type="match status" value="1"/>
</dbReference>
<evidence type="ECO:0000256" key="3">
    <source>
        <dbReference type="SAM" id="MobiDB-lite"/>
    </source>
</evidence>
<dbReference type="Proteomes" id="UP000324974">
    <property type="component" value="Chromosome"/>
</dbReference>
<comment type="similarity">
    <text evidence="2">Belongs to the membrane fusion protein (MFP) (TC 8.A.1) family.</text>
</comment>
<keyword evidence="9" id="KW-1185">Reference proteome</keyword>